<comment type="caution">
    <text evidence="7">The sequence shown here is derived from an EMBL/GenBank/DDBJ whole genome shotgun (WGS) entry which is preliminary data.</text>
</comment>
<gene>
    <name evidence="7" type="ORF">V3851_21810</name>
</gene>
<keyword evidence="1" id="KW-0805">Transcription regulation</keyword>
<dbReference type="Pfam" id="PF12833">
    <property type="entry name" value="HTH_18"/>
    <property type="match status" value="1"/>
</dbReference>
<dbReference type="PROSITE" id="PS01124">
    <property type="entry name" value="HTH_ARAC_FAMILY_2"/>
    <property type="match status" value="1"/>
</dbReference>
<dbReference type="InterPro" id="IPR011006">
    <property type="entry name" value="CheY-like_superfamily"/>
</dbReference>
<dbReference type="InterPro" id="IPR018060">
    <property type="entry name" value="HTH_AraC"/>
</dbReference>
<sequence length="544" mass="62061">MIKMLIADDEALVCIGLQSMLRWEDLDIGIVGIAHNGAQAEEMIETLRPDIVLTDIKMPVKSGLEVASSVRKRHGRFPLFIILTSYEEFEYARSAIEVQAVDYLVKLELTPETLKESVQRAVSLLKEYTREEMHPNLLYRSNIQGLRDKFFIRLFNHLFESKDQYLLQKEDLELELDAPAYLVCTCRILGPDTVPPRGDKLVALCTSTIQMVKDTLAASGKGYVTSLDLRNFAITLPLPETDPKRWHYEVEKRLQDMATLLHNYFNVTIIGGVGIGVNDPYLLHESYLAARKALPTTVHQQSFAFFTQDKRAEPDPPLFDFSSSRSEIRRAFEEMDIQALNSIISKLIESLKGQSELLVPATDAACNLLYMATSLLSDGENLVEQIFSDEPEGYRAIYQKHTIDGVVDWLGQFRDGCCELLSSRRQSYKEQVVKNVQEYIKRNLNSRLSLKQVADIFNFSPNYLSHLFAKTAKINFVEYVTEIKIAAAKEMMQRGEGRIYEISQKLGYESAFYFSKVLKKVEGVSPKEYMQNLGSTRQMHPQEI</sequence>
<feature type="domain" description="Response regulatory" evidence="6">
    <location>
        <begin position="3"/>
        <end position="121"/>
    </location>
</feature>
<dbReference type="Proteomes" id="UP001306950">
    <property type="component" value="Unassembled WGS sequence"/>
</dbReference>
<evidence type="ECO:0000259" key="6">
    <source>
        <dbReference type="PROSITE" id="PS50110"/>
    </source>
</evidence>
<dbReference type="SMART" id="SM00342">
    <property type="entry name" value="HTH_ARAC"/>
    <property type="match status" value="1"/>
</dbReference>
<proteinExistence type="predicted"/>
<dbReference type="Gene3D" id="3.40.50.2300">
    <property type="match status" value="1"/>
</dbReference>
<keyword evidence="2" id="KW-0238">DNA-binding</keyword>
<dbReference type="PROSITE" id="PS50110">
    <property type="entry name" value="RESPONSE_REGULATORY"/>
    <property type="match status" value="1"/>
</dbReference>
<evidence type="ECO:0000256" key="3">
    <source>
        <dbReference type="ARBA" id="ARBA00023163"/>
    </source>
</evidence>
<dbReference type="RefSeq" id="WP_331848639.1">
    <property type="nucleotide sequence ID" value="NZ_JAZHPZ010000015.1"/>
</dbReference>
<dbReference type="SUPFAM" id="SSF46689">
    <property type="entry name" value="Homeodomain-like"/>
    <property type="match status" value="2"/>
</dbReference>
<evidence type="ECO:0000256" key="2">
    <source>
        <dbReference type="ARBA" id="ARBA00023125"/>
    </source>
</evidence>
<evidence type="ECO:0000313" key="7">
    <source>
        <dbReference type="EMBL" id="MEF2968459.1"/>
    </source>
</evidence>
<protein>
    <submittedName>
        <fullName evidence="7">Response regulator</fullName>
    </submittedName>
</protein>
<name>A0ABU7VZX1_9BACL</name>
<evidence type="ECO:0000256" key="4">
    <source>
        <dbReference type="PROSITE-ProRule" id="PRU00169"/>
    </source>
</evidence>
<keyword evidence="8" id="KW-1185">Reference proteome</keyword>
<evidence type="ECO:0000256" key="1">
    <source>
        <dbReference type="ARBA" id="ARBA00023015"/>
    </source>
</evidence>
<dbReference type="SUPFAM" id="SSF52172">
    <property type="entry name" value="CheY-like"/>
    <property type="match status" value="1"/>
</dbReference>
<feature type="domain" description="HTH araC/xylS-type" evidence="5">
    <location>
        <begin position="434"/>
        <end position="532"/>
    </location>
</feature>
<dbReference type="CDD" id="cd17536">
    <property type="entry name" value="REC_YesN-like"/>
    <property type="match status" value="1"/>
</dbReference>
<dbReference type="PANTHER" id="PTHR43280">
    <property type="entry name" value="ARAC-FAMILY TRANSCRIPTIONAL REGULATOR"/>
    <property type="match status" value="1"/>
</dbReference>
<keyword evidence="4" id="KW-0597">Phosphoprotein</keyword>
<evidence type="ECO:0000259" key="5">
    <source>
        <dbReference type="PROSITE" id="PS01124"/>
    </source>
</evidence>
<organism evidence="7 8">
    <name type="scientific">Paenibacillus haidiansis</name>
    <dbReference type="NCBI Taxonomy" id="1574488"/>
    <lineage>
        <taxon>Bacteria</taxon>
        <taxon>Bacillati</taxon>
        <taxon>Bacillota</taxon>
        <taxon>Bacilli</taxon>
        <taxon>Bacillales</taxon>
        <taxon>Paenibacillaceae</taxon>
        <taxon>Paenibacillus</taxon>
    </lineage>
</organism>
<dbReference type="EMBL" id="JAZHPZ010000015">
    <property type="protein sequence ID" value="MEF2968459.1"/>
    <property type="molecule type" value="Genomic_DNA"/>
</dbReference>
<dbReference type="SMART" id="SM00448">
    <property type="entry name" value="REC"/>
    <property type="match status" value="1"/>
</dbReference>
<evidence type="ECO:0000313" key="8">
    <source>
        <dbReference type="Proteomes" id="UP001306950"/>
    </source>
</evidence>
<dbReference type="Pfam" id="PF00072">
    <property type="entry name" value="Response_reg"/>
    <property type="match status" value="1"/>
</dbReference>
<dbReference type="InterPro" id="IPR001789">
    <property type="entry name" value="Sig_transdc_resp-reg_receiver"/>
</dbReference>
<dbReference type="PANTHER" id="PTHR43280:SF28">
    <property type="entry name" value="HTH-TYPE TRANSCRIPTIONAL ACTIVATOR RHAS"/>
    <property type="match status" value="1"/>
</dbReference>
<reference evidence="7 8" key="1">
    <citation type="submission" date="2024-02" db="EMBL/GenBank/DDBJ databases">
        <title>A nitrogen-fixing paenibacillus bacterium.</title>
        <authorList>
            <person name="Zhang W.L."/>
            <person name="Chen S.F."/>
        </authorList>
    </citation>
    <scope>NUCLEOTIDE SEQUENCE [LARGE SCALE GENOMIC DNA]</scope>
    <source>
        <strain evidence="7 8">M1</strain>
    </source>
</reference>
<keyword evidence="3" id="KW-0804">Transcription</keyword>
<dbReference type="Gene3D" id="1.10.10.60">
    <property type="entry name" value="Homeodomain-like"/>
    <property type="match status" value="2"/>
</dbReference>
<dbReference type="InterPro" id="IPR009057">
    <property type="entry name" value="Homeodomain-like_sf"/>
</dbReference>
<accession>A0ABU7VZX1</accession>
<feature type="modified residue" description="4-aspartylphosphate" evidence="4">
    <location>
        <position position="55"/>
    </location>
</feature>